<dbReference type="GeneID" id="20673732"/>
<name>W4JX30_HETIT</name>
<dbReference type="EMBL" id="KI925463">
    <property type="protein sequence ID" value="ETW77431.1"/>
    <property type="molecule type" value="Genomic_DNA"/>
</dbReference>
<feature type="region of interest" description="Disordered" evidence="2">
    <location>
        <begin position="53"/>
        <end position="73"/>
    </location>
</feature>
<evidence type="ECO:0000256" key="1">
    <source>
        <dbReference type="PROSITE-ProRule" id="PRU00042"/>
    </source>
</evidence>
<dbReference type="PROSITE" id="PS50157">
    <property type="entry name" value="ZINC_FINGER_C2H2_2"/>
    <property type="match status" value="1"/>
</dbReference>
<dbReference type="RefSeq" id="XP_009550939.1">
    <property type="nucleotide sequence ID" value="XM_009552644.1"/>
</dbReference>
<protein>
    <recommendedName>
        <fullName evidence="3">C2H2-type domain-containing protein</fullName>
    </recommendedName>
</protein>
<dbReference type="Proteomes" id="UP000030671">
    <property type="component" value="Unassembled WGS sequence"/>
</dbReference>
<keyword evidence="1" id="KW-0863">Zinc-finger</keyword>
<dbReference type="GO" id="GO:0008270">
    <property type="term" value="F:zinc ion binding"/>
    <property type="evidence" value="ECO:0007669"/>
    <property type="project" value="UniProtKB-KW"/>
</dbReference>
<evidence type="ECO:0000313" key="4">
    <source>
        <dbReference type="EMBL" id="ETW77431.1"/>
    </source>
</evidence>
<keyword evidence="1" id="KW-0862">Zinc</keyword>
<dbReference type="eggNOG" id="ENOG502SM5A">
    <property type="taxonomic scope" value="Eukaryota"/>
</dbReference>
<proteinExistence type="predicted"/>
<dbReference type="HOGENOM" id="CLU_006344_1_0_1"/>
<dbReference type="InParanoid" id="W4JX30"/>
<gene>
    <name evidence="4" type="ORF">HETIRDRAFT_421557</name>
</gene>
<sequence>MNFFCDPCNRSFRKHAGLKKHLVAHHWHFKGPEVPRSTFRYHSKLDARPCNSGGNFVPRNASPEPPDHESVDWTPFPDRPTFECASLLFEKMRASIGSINELFNILAAKNVLDNAGENIFASARDMYNTIDSIPFGDLPWHSFGIKYAGPVDKHSPSWKTETYVIHTRNASDVVARIVNNPTFDGKFDYTAFEEFVGPHEQRFSNLMSGRWAWKKSDVIAEDPGTHGAMLVPIVLGADKTTVSVGTGNTEFHPLYISVGNLDNSARRAHGCGLIPLSFLSIPKTCRQFTEDNEYRLFRKQLYHASIAHILSPLRDGMTSPVVLRCPDGHFRRAIYEIGPFIADYPEQVVLAGIVQGWCPGCLAQPHRGAFDDAGDPRFHAHTHQLRETFDSETLWYTYGVVENVIPFTDFFPRADIYELITPDLLHQLIKGTFKDHLVTWIQDYLELTHGSTEAKKILDDIDRRIAVVPAFPGLRRFPEGRNFKQWTGNDSKALMKVFLPAIVGYVPDAMVQSVAAFLDFCYRARHSAHTTTTLNAMDHALTRFHHYRVIFQESGIRPDGFFPPRQHSLVHYVTRIKQYGSPNGLSSSITESKHIEAVKKPWRRTNKHMPLGQILRINTRNSQLAAARTEFTRRGMLDGDVLSDAYREAGLRAEEDIEDAEDARYSDLRDAEDVDGPHTQSMVKLALKSAHTKMIYDLAQELGRTGPELKTLMQHFLFEQLYGHGEHDITADDISADDLPRFKGRLSIYHSATITFYCPTELAGIGGMRRETVRSTPRWYGKDERRDTVLVQVGPEDDLMRGMLVARVLRFVSFIHQGVRYPCAIVNWFVPKDNEPDRLTGMWIVKPEKLNGQRSIGIVHVDTIFRACQLIGVYGTTPIPLDFHFSYSLDTFKEFYVNSYVDYHAHESSIM</sequence>
<evidence type="ECO:0000259" key="3">
    <source>
        <dbReference type="PROSITE" id="PS50157"/>
    </source>
</evidence>
<dbReference type="OrthoDB" id="3199698at2759"/>
<dbReference type="Pfam" id="PF18759">
    <property type="entry name" value="Plavaka"/>
    <property type="match status" value="1"/>
</dbReference>
<evidence type="ECO:0000256" key="2">
    <source>
        <dbReference type="SAM" id="MobiDB-lite"/>
    </source>
</evidence>
<dbReference type="InterPro" id="IPR041078">
    <property type="entry name" value="Plavaka"/>
</dbReference>
<dbReference type="KEGG" id="hir:HETIRDRAFT_421557"/>
<reference evidence="4 5" key="1">
    <citation type="journal article" date="2012" name="New Phytol.">
        <title>Insight into trade-off between wood decay and parasitism from the genome of a fungal forest pathogen.</title>
        <authorList>
            <person name="Olson A."/>
            <person name="Aerts A."/>
            <person name="Asiegbu F."/>
            <person name="Belbahri L."/>
            <person name="Bouzid O."/>
            <person name="Broberg A."/>
            <person name="Canback B."/>
            <person name="Coutinho P.M."/>
            <person name="Cullen D."/>
            <person name="Dalman K."/>
            <person name="Deflorio G."/>
            <person name="van Diepen L.T."/>
            <person name="Dunand C."/>
            <person name="Duplessis S."/>
            <person name="Durling M."/>
            <person name="Gonthier P."/>
            <person name="Grimwood J."/>
            <person name="Fossdal C.G."/>
            <person name="Hansson D."/>
            <person name="Henrissat B."/>
            <person name="Hietala A."/>
            <person name="Himmelstrand K."/>
            <person name="Hoffmeister D."/>
            <person name="Hogberg N."/>
            <person name="James T.Y."/>
            <person name="Karlsson M."/>
            <person name="Kohler A."/>
            <person name="Kues U."/>
            <person name="Lee Y.H."/>
            <person name="Lin Y.C."/>
            <person name="Lind M."/>
            <person name="Lindquist E."/>
            <person name="Lombard V."/>
            <person name="Lucas S."/>
            <person name="Lunden K."/>
            <person name="Morin E."/>
            <person name="Murat C."/>
            <person name="Park J."/>
            <person name="Raffaello T."/>
            <person name="Rouze P."/>
            <person name="Salamov A."/>
            <person name="Schmutz J."/>
            <person name="Solheim H."/>
            <person name="Stahlberg J."/>
            <person name="Velez H."/>
            <person name="de Vries R.P."/>
            <person name="Wiebenga A."/>
            <person name="Woodward S."/>
            <person name="Yakovlev I."/>
            <person name="Garbelotto M."/>
            <person name="Martin F."/>
            <person name="Grigoriev I.V."/>
            <person name="Stenlid J."/>
        </authorList>
    </citation>
    <scope>NUCLEOTIDE SEQUENCE [LARGE SCALE GENOMIC DNA]</scope>
    <source>
        <strain evidence="4 5">TC 32-1</strain>
    </source>
</reference>
<keyword evidence="1" id="KW-0479">Metal-binding</keyword>
<evidence type="ECO:0000313" key="5">
    <source>
        <dbReference type="Proteomes" id="UP000030671"/>
    </source>
</evidence>
<keyword evidence="5" id="KW-1185">Reference proteome</keyword>
<dbReference type="InterPro" id="IPR013087">
    <property type="entry name" value="Znf_C2H2_type"/>
</dbReference>
<dbReference type="AlphaFoldDB" id="W4JX30"/>
<feature type="domain" description="C2H2-type" evidence="3">
    <location>
        <begin position="3"/>
        <end position="25"/>
    </location>
</feature>
<accession>W4JX30</accession>
<organism evidence="4 5">
    <name type="scientific">Heterobasidion irregulare (strain TC 32-1)</name>
    <dbReference type="NCBI Taxonomy" id="747525"/>
    <lineage>
        <taxon>Eukaryota</taxon>
        <taxon>Fungi</taxon>
        <taxon>Dikarya</taxon>
        <taxon>Basidiomycota</taxon>
        <taxon>Agaricomycotina</taxon>
        <taxon>Agaricomycetes</taxon>
        <taxon>Russulales</taxon>
        <taxon>Bondarzewiaceae</taxon>
        <taxon>Heterobasidion</taxon>
        <taxon>Heterobasidion annosum species complex</taxon>
    </lineage>
</organism>